<reference evidence="1" key="1">
    <citation type="submission" date="2022-12" db="EMBL/GenBank/DDBJ databases">
        <authorList>
            <person name="Petersen C."/>
        </authorList>
    </citation>
    <scope>NUCLEOTIDE SEQUENCE</scope>
    <source>
        <strain evidence="1">IBT 3081</strain>
    </source>
</reference>
<protein>
    <submittedName>
        <fullName evidence="1">Uncharacterized protein</fullName>
    </submittedName>
</protein>
<dbReference type="Proteomes" id="UP001147752">
    <property type="component" value="Unassembled WGS sequence"/>
</dbReference>
<keyword evidence="2" id="KW-1185">Reference proteome</keyword>
<dbReference type="EMBL" id="JAPZBT010000006">
    <property type="protein sequence ID" value="KAJ5356503.1"/>
    <property type="molecule type" value="Genomic_DNA"/>
</dbReference>
<dbReference type="RefSeq" id="XP_056574650.1">
    <property type="nucleotide sequence ID" value="XM_056728835.1"/>
</dbReference>
<reference evidence="1" key="2">
    <citation type="journal article" date="2023" name="IMA Fungus">
        <title>Comparative genomic study of the Penicillium genus elucidates a diverse pangenome and 15 lateral gene transfer events.</title>
        <authorList>
            <person name="Petersen C."/>
            <person name="Sorensen T."/>
            <person name="Nielsen M.R."/>
            <person name="Sondergaard T.E."/>
            <person name="Sorensen J.L."/>
            <person name="Fitzpatrick D.A."/>
            <person name="Frisvad J.C."/>
            <person name="Nielsen K.L."/>
        </authorList>
    </citation>
    <scope>NUCLEOTIDE SEQUENCE</scope>
    <source>
        <strain evidence="1">IBT 3081</strain>
    </source>
</reference>
<dbReference type="GeneID" id="81468018"/>
<name>A0A9W9RFC8_9EURO</name>
<evidence type="ECO:0000313" key="2">
    <source>
        <dbReference type="Proteomes" id="UP001147752"/>
    </source>
</evidence>
<dbReference type="AlphaFoldDB" id="A0A9W9RFC8"/>
<sequence>RRIRFHNSSPLRRALSPPTAINLSTAGSSAISASLALTIILKSKRPQSYLHVPASITYQVRFTKPKTTSFRLNKTPAPFTIYIFTKPKVQVQFHHLASEPIISTAQPSTYILRIH</sequence>
<organism evidence="1 2">
    <name type="scientific">Penicillium concentricum</name>
    <dbReference type="NCBI Taxonomy" id="293559"/>
    <lineage>
        <taxon>Eukaryota</taxon>
        <taxon>Fungi</taxon>
        <taxon>Dikarya</taxon>
        <taxon>Ascomycota</taxon>
        <taxon>Pezizomycotina</taxon>
        <taxon>Eurotiomycetes</taxon>
        <taxon>Eurotiomycetidae</taxon>
        <taxon>Eurotiales</taxon>
        <taxon>Aspergillaceae</taxon>
        <taxon>Penicillium</taxon>
    </lineage>
</organism>
<feature type="non-terminal residue" evidence="1">
    <location>
        <position position="1"/>
    </location>
</feature>
<accession>A0A9W9RFC8</accession>
<gene>
    <name evidence="1" type="ORF">N7517_011112</name>
</gene>
<comment type="caution">
    <text evidence="1">The sequence shown here is derived from an EMBL/GenBank/DDBJ whole genome shotgun (WGS) entry which is preliminary data.</text>
</comment>
<proteinExistence type="predicted"/>
<evidence type="ECO:0000313" key="1">
    <source>
        <dbReference type="EMBL" id="KAJ5356503.1"/>
    </source>
</evidence>